<dbReference type="PANTHER" id="PTHR47434">
    <property type="entry name" value="PROTEIN PTST HOMOLOG 3, CHLOROPLASTIC"/>
    <property type="match status" value="1"/>
</dbReference>
<name>A0A9R0JRP6_SPIOL</name>
<evidence type="ECO:0000259" key="3">
    <source>
        <dbReference type="Pfam" id="PF16561"/>
    </source>
</evidence>
<feature type="region of interest" description="Disordered" evidence="2">
    <location>
        <begin position="220"/>
        <end position="273"/>
    </location>
</feature>
<dbReference type="GeneID" id="110784493"/>
<reference evidence="5" key="2">
    <citation type="submission" date="2025-08" db="UniProtKB">
        <authorList>
            <consortium name="RefSeq"/>
        </authorList>
    </citation>
    <scope>IDENTIFICATION</scope>
    <source>
        <tissue evidence="5">Leaf</tissue>
    </source>
</reference>
<evidence type="ECO:0000313" key="5">
    <source>
        <dbReference type="RefSeq" id="XP_021844645.1"/>
    </source>
</evidence>
<gene>
    <name evidence="5" type="primary">LOC110784493</name>
</gene>
<dbReference type="InterPro" id="IPR032640">
    <property type="entry name" value="AMPK1_CBM"/>
</dbReference>
<sequence>MVSLIAPSFTVCRQPVSYLNSPSCFPVVFVINPLKLEHPLRSKSNQLKQKKQLNQLLFDFSGFYRVVRKCRNWEGEETDPALELEVLEFMKNSKKPHMFPNKKELIDAGRGDLLDAIVKSGGWMTAGWGDEDENEVSEDGLASNLGVLLEKYGQNGAESGKRSGSDANGHRPFDGSGTSFLRSSSPPASSSGRPMEMAVDDESGIEGILQRLERQRNLSFGLKSGKNGTSVDYVNEDIDSKDQNKGMRKDVDSWHPQSEHGSLSHDRPMISSNGLNRSYSNKFSSSLKTDAWRTWSIQRAGFSDTDFEAGEIDLSENTKRGTVDKSMDDIFAVTTDIEGAQDETKGLDPNYLEITQGDLKSRLQHLEGELSSVLRSLRSKTTNYSGKAKEQLSGDLRQLSDVSEFQENDMMTAQDKLRTLRAKLAVLEGKMSLAITDAKNILDEKQKRINDARRALQLLRTVCIVWPNSGSEVLLVGSFDGWATQRKLTRSSNGVFSLSLKLYPGKYEIKFIVDGVWKVDPLRPVVNNNGFENNLLTID</sequence>
<dbReference type="KEGG" id="soe:110784493"/>
<evidence type="ECO:0000256" key="1">
    <source>
        <dbReference type="SAM" id="Coils"/>
    </source>
</evidence>
<dbReference type="Gene3D" id="2.60.40.10">
    <property type="entry name" value="Immunoglobulins"/>
    <property type="match status" value="1"/>
</dbReference>
<feature type="domain" description="AMP-activated protein kinase glycogen-binding" evidence="3">
    <location>
        <begin position="462"/>
        <end position="538"/>
    </location>
</feature>
<keyword evidence="4" id="KW-1185">Reference proteome</keyword>
<reference evidence="4" key="1">
    <citation type="journal article" date="2021" name="Nat. Commun.">
        <title>Genomic analyses provide insights into spinach domestication and the genetic basis of agronomic traits.</title>
        <authorList>
            <person name="Cai X."/>
            <person name="Sun X."/>
            <person name="Xu C."/>
            <person name="Sun H."/>
            <person name="Wang X."/>
            <person name="Ge C."/>
            <person name="Zhang Z."/>
            <person name="Wang Q."/>
            <person name="Fei Z."/>
            <person name="Jiao C."/>
            <person name="Wang Q."/>
        </authorList>
    </citation>
    <scope>NUCLEOTIDE SEQUENCE [LARGE SCALE GENOMIC DNA]</scope>
    <source>
        <strain evidence="4">cv. Varoflay</strain>
    </source>
</reference>
<feature type="region of interest" description="Disordered" evidence="2">
    <location>
        <begin position="155"/>
        <end position="196"/>
    </location>
</feature>
<dbReference type="InterPro" id="IPR013783">
    <property type="entry name" value="Ig-like_fold"/>
</dbReference>
<dbReference type="AlphaFoldDB" id="A0A9R0JRP6"/>
<dbReference type="InterPro" id="IPR014756">
    <property type="entry name" value="Ig_E-set"/>
</dbReference>
<dbReference type="CDD" id="cd02859">
    <property type="entry name" value="E_set_AMPKbeta_like_N"/>
    <property type="match status" value="1"/>
</dbReference>
<dbReference type="OrthoDB" id="531008at2759"/>
<keyword evidence="1" id="KW-0175">Coiled coil</keyword>
<dbReference type="SUPFAM" id="SSF81296">
    <property type="entry name" value="E set domains"/>
    <property type="match status" value="1"/>
</dbReference>
<accession>A0A9R0JRP6</accession>
<feature type="compositionally biased region" description="Basic and acidic residues" evidence="2">
    <location>
        <begin position="238"/>
        <end position="253"/>
    </location>
</feature>
<dbReference type="PANTHER" id="PTHR47434:SF1">
    <property type="entry name" value="PROTEIN PTST HOMOLOG 2, CHLOROPLASTIC"/>
    <property type="match status" value="1"/>
</dbReference>
<dbReference type="GO" id="GO:2001070">
    <property type="term" value="F:starch binding"/>
    <property type="evidence" value="ECO:0000318"/>
    <property type="project" value="GO_Central"/>
</dbReference>
<feature type="coiled-coil region" evidence="1">
    <location>
        <begin position="403"/>
        <end position="462"/>
    </location>
</feature>
<protein>
    <submittedName>
        <fullName evidence="5">Protein PTST homolog 2, chloroplastic</fullName>
    </submittedName>
</protein>
<evidence type="ECO:0000256" key="2">
    <source>
        <dbReference type="SAM" id="MobiDB-lite"/>
    </source>
</evidence>
<dbReference type="GO" id="GO:0019252">
    <property type="term" value="P:starch biosynthetic process"/>
    <property type="evidence" value="ECO:0000318"/>
    <property type="project" value="GO_Central"/>
</dbReference>
<dbReference type="Pfam" id="PF16561">
    <property type="entry name" value="AMPK1_CBM"/>
    <property type="match status" value="1"/>
</dbReference>
<dbReference type="RefSeq" id="XP_021844645.1">
    <property type="nucleotide sequence ID" value="XM_021988953.2"/>
</dbReference>
<feature type="compositionally biased region" description="Basic and acidic residues" evidence="2">
    <location>
        <begin position="159"/>
        <end position="173"/>
    </location>
</feature>
<proteinExistence type="predicted"/>
<dbReference type="Proteomes" id="UP000813463">
    <property type="component" value="Chromosome 1"/>
</dbReference>
<evidence type="ECO:0000313" key="4">
    <source>
        <dbReference type="Proteomes" id="UP000813463"/>
    </source>
</evidence>
<dbReference type="GO" id="GO:0009507">
    <property type="term" value="C:chloroplast"/>
    <property type="evidence" value="ECO:0000318"/>
    <property type="project" value="GO_Central"/>
</dbReference>
<organism evidence="4 5">
    <name type="scientific">Spinacia oleracea</name>
    <name type="common">Spinach</name>
    <dbReference type="NCBI Taxonomy" id="3562"/>
    <lineage>
        <taxon>Eukaryota</taxon>
        <taxon>Viridiplantae</taxon>
        <taxon>Streptophyta</taxon>
        <taxon>Embryophyta</taxon>
        <taxon>Tracheophyta</taxon>
        <taxon>Spermatophyta</taxon>
        <taxon>Magnoliopsida</taxon>
        <taxon>eudicotyledons</taxon>
        <taxon>Gunneridae</taxon>
        <taxon>Pentapetalae</taxon>
        <taxon>Caryophyllales</taxon>
        <taxon>Chenopodiaceae</taxon>
        <taxon>Chenopodioideae</taxon>
        <taxon>Anserineae</taxon>
        <taxon>Spinacia</taxon>
    </lineage>
</organism>